<dbReference type="SUPFAM" id="SSF53807">
    <property type="entry name" value="Helical backbone' metal receptor"/>
    <property type="match status" value="1"/>
</dbReference>
<feature type="compositionally biased region" description="Acidic residues" evidence="1">
    <location>
        <begin position="355"/>
        <end position="364"/>
    </location>
</feature>
<dbReference type="AlphaFoldDB" id="A0ABD5X6J0"/>
<name>A0ABD5X6J0_9EURY</name>
<gene>
    <name evidence="4" type="ORF">ACFQJ7_12245</name>
</gene>
<evidence type="ECO:0000256" key="2">
    <source>
        <dbReference type="SAM" id="Phobius"/>
    </source>
</evidence>
<feature type="domain" description="Fe/B12 periplasmic-binding" evidence="3">
    <location>
        <begin position="58"/>
        <end position="304"/>
    </location>
</feature>
<dbReference type="RefSeq" id="WP_267637386.1">
    <property type="nucleotide sequence ID" value="NZ_JAODIY010000009.1"/>
</dbReference>
<dbReference type="Pfam" id="PF01497">
    <property type="entry name" value="Peripla_BP_2"/>
    <property type="match status" value="1"/>
</dbReference>
<evidence type="ECO:0000313" key="5">
    <source>
        <dbReference type="Proteomes" id="UP001596414"/>
    </source>
</evidence>
<keyword evidence="2" id="KW-0472">Membrane</keyword>
<protein>
    <submittedName>
        <fullName evidence="4">PGF-CTERM-anchored ABC transporter substrate-binding protein</fullName>
    </submittedName>
</protein>
<dbReference type="PANTHER" id="PTHR30535:SF34">
    <property type="entry name" value="MOLYBDATE-BINDING PROTEIN MOLA"/>
    <property type="match status" value="1"/>
</dbReference>
<feature type="transmembrane region" description="Helical" evidence="2">
    <location>
        <begin position="364"/>
        <end position="382"/>
    </location>
</feature>
<dbReference type="Proteomes" id="UP001596414">
    <property type="component" value="Unassembled WGS sequence"/>
</dbReference>
<evidence type="ECO:0000256" key="1">
    <source>
        <dbReference type="SAM" id="MobiDB-lite"/>
    </source>
</evidence>
<feature type="region of interest" description="Disordered" evidence="1">
    <location>
        <begin position="307"/>
        <end position="365"/>
    </location>
</feature>
<evidence type="ECO:0000259" key="3">
    <source>
        <dbReference type="PROSITE" id="PS50983"/>
    </source>
</evidence>
<feature type="compositionally biased region" description="Low complexity" evidence="1">
    <location>
        <begin position="320"/>
        <end position="354"/>
    </location>
</feature>
<dbReference type="InterPro" id="IPR050902">
    <property type="entry name" value="ABC_Transporter_SBP"/>
</dbReference>
<keyword evidence="2" id="KW-0812">Transmembrane</keyword>
<proteinExistence type="predicted"/>
<accession>A0ABD5X6J0</accession>
<dbReference type="NCBIfam" id="TIGR04281">
    <property type="entry name" value="peripla_PGF_1"/>
    <property type="match status" value="1"/>
</dbReference>
<dbReference type="PROSITE" id="PS50983">
    <property type="entry name" value="FE_B12_PBP"/>
    <property type="match status" value="1"/>
</dbReference>
<comment type="caution">
    <text evidence="4">The sequence shown here is derived from an EMBL/GenBank/DDBJ whole genome shotgun (WGS) entry which is preliminary data.</text>
</comment>
<dbReference type="Gene3D" id="3.40.50.1980">
    <property type="entry name" value="Nitrogenase molybdenum iron protein domain"/>
    <property type="match status" value="2"/>
</dbReference>
<reference evidence="4 5" key="1">
    <citation type="journal article" date="2014" name="Int. J. Syst. Evol. Microbiol.">
        <title>Complete genome sequence of Corynebacterium casei LMG S-19264T (=DSM 44701T), isolated from a smear-ripened cheese.</title>
        <authorList>
            <consortium name="US DOE Joint Genome Institute (JGI-PGF)"/>
            <person name="Walter F."/>
            <person name="Albersmeier A."/>
            <person name="Kalinowski J."/>
            <person name="Ruckert C."/>
        </authorList>
    </citation>
    <scope>NUCLEOTIDE SEQUENCE [LARGE SCALE GENOMIC DNA]</scope>
    <source>
        <strain evidence="4 5">CGMCC 4.7215</strain>
    </source>
</reference>
<dbReference type="InterPro" id="IPR026469">
    <property type="entry name" value="Peripla_PGF_1"/>
</dbReference>
<dbReference type="EMBL" id="JBHSZQ010000047">
    <property type="protein sequence ID" value="MFC7126785.1"/>
    <property type="molecule type" value="Genomic_DNA"/>
</dbReference>
<dbReference type="InterPro" id="IPR002491">
    <property type="entry name" value="ABC_transptr_periplasmic_BD"/>
</dbReference>
<organism evidence="4 5">
    <name type="scientific">Halovenus rubra</name>
    <dbReference type="NCBI Taxonomy" id="869890"/>
    <lineage>
        <taxon>Archaea</taxon>
        <taxon>Methanobacteriati</taxon>
        <taxon>Methanobacteriota</taxon>
        <taxon>Stenosarchaea group</taxon>
        <taxon>Halobacteria</taxon>
        <taxon>Halobacteriales</taxon>
        <taxon>Haloarculaceae</taxon>
        <taxon>Halovenus</taxon>
    </lineage>
</organism>
<dbReference type="PANTHER" id="PTHR30535">
    <property type="entry name" value="VITAMIN B12-BINDING PROTEIN"/>
    <property type="match status" value="1"/>
</dbReference>
<sequence length="387" mass="41156">MKRTVIVMLVVALLGSVVAGGVAATESGTATTQASCEFPVELEDNSGQAITLEEEPQEVVVLAPNNAQHMWEIGAQEKVIGMPVNPYTSYLDGSEERTHVVDQQGIPVQEEVVSLEPDLVIAASITPEDSIQQLRDAGLTVYQTPLMGSVDDMLTEVERMGQLVGACEGATETVEETRQRITEIEQAVSDEENPSVYYDLGFPFTVGEGTLENELITMAGGDNIALEADKPSYFQISEEVIINNDPEWLILSEGASIPDVTAIQESTAVKEDQIIRVNPNYISQHGPRNVIALETMAEALHPDAMAELDATPTPTPSPTPTATSTSDGTATATPTSTETPMDETTPAPTETMTPEGEDSSDDDGAGFAVGAAVAALAVFGLVGRYRR</sequence>
<keyword evidence="2" id="KW-1133">Transmembrane helix</keyword>
<evidence type="ECO:0000313" key="4">
    <source>
        <dbReference type="EMBL" id="MFC7126785.1"/>
    </source>
</evidence>